<feature type="compositionally biased region" description="Basic and acidic residues" evidence="1">
    <location>
        <begin position="1"/>
        <end position="10"/>
    </location>
</feature>
<evidence type="ECO:0000313" key="3">
    <source>
        <dbReference type="Proteomes" id="UP000189229"/>
    </source>
</evidence>
<dbReference type="Proteomes" id="UP000189229">
    <property type="component" value="Unassembled WGS sequence"/>
</dbReference>
<evidence type="ECO:0000256" key="1">
    <source>
        <dbReference type="SAM" id="MobiDB-lite"/>
    </source>
</evidence>
<accession>A0A1V3WV79</accession>
<reference evidence="2 3" key="1">
    <citation type="submission" date="2017-02" db="EMBL/GenBank/DDBJ databases">
        <title>Complete genome sequences of Mycobacterium kansasii strains isolated from rhesus macaques.</title>
        <authorList>
            <person name="Panda A."/>
            <person name="Nagaraj S."/>
            <person name="Zhao X."/>
            <person name="Tettelin H."/>
            <person name="Detolla L.J."/>
        </authorList>
    </citation>
    <scope>NUCLEOTIDE SEQUENCE [LARGE SCALE GENOMIC DNA]</scope>
    <source>
        <strain evidence="2 3">11-3813</strain>
    </source>
</reference>
<proteinExistence type="predicted"/>
<feature type="region of interest" description="Disordered" evidence="1">
    <location>
        <begin position="1"/>
        <end position="50"/>
    </location>
</feature>
<evidence type="ECO:0000313" key="2">
    <source>
        <dbReference type="EMBL" id="OOK70847.1"/>
    </source>
</evidence>
<dbReference type="EMBL" id="MVBM01000006">
    <property type="protein sequence ID" value="OOK70847.1"/>
    <property type="molecule type" value="Genomic_DNA"/>
</dbReference>
<feature type="compositionally biased region" description="Basic and acidic residues" evidence="1">
    <location>
        <begin position="21"/>
        <end position="33"/>
    </location>
</feature>
<comment type="caution">
    <text evidence="2">The sequence shown here is derived from an EMBL/GenBank/DDBJ whole genome shotgun (WGS) entry which is preliminary data.</text>
</comment>
<gene>
    <name evidence="2" type="ORF">BZL30_6610</name>
</gene>
<protein>
    <submittedName>
        <fullName evidence="2">Putative transposase</fullName>
    </submittedName>
</protein>
<name>A0A1V3WV79_MYCKA</name>
<sequence length="75" mass="8693">MCLEDKRIEFEAETDTGAGGDSRRRTRIGDRTGMRHRRGQGIRHGVRADPRERRRVSKVWDVEAPPARLPTWPIN</sequence>
<feature type="compositionally biased region" description="Basic residues" evidence="1">
    <location>
        <begin position="34"/>
        <end position="45"/>
    </location>
</feature>
<organism evidence="2 3">
    <name type="scientific">Mycobacterium kansasii</name>
    <dbReference type="NCBI Taxonomy" id="1768"/>
    <lineage>
        <taxon>Bacteria</taxon>
        <taxon>Bacillati</taxon>
        <taxon>Actinomycetota</taxon>
        <taxon>Actinomycetes</taxon>
        <taxon>Mycobacteriales</taxon>
        <taxon>Mycobacteriaceae</taxon>
        <taxon>Mycobacterium</taxon>
    </lineage>
</organism>
<dbReference type="AlphaFoldDB" id="A0A1V3WV79"/>